<dbReference type="Proteomes" id="UP001500325">
    <property type="component" value="Unassembled WGS sequence"/>
</dbReference>
<comment type="caution">
    <text evidence="4">The sequence shown here is derived from an EMBL/GenBank/DDBJ whole genome shotgun (WGS) entry which is preliminary data.</text>
</comment>
<dbReference type="InterPro" id="IPR019060">
    <property type="entry name" value="DUF2382"/>
</dbReference>
<organism evidence="4 5">
    <name type="scientific">Pseudonocardia yuanmonensis</name>
    <dbReference type="NCBI Taxonomy" id="1095914"/>
    <lineage>
        <taxon>Bacteria</taxon>
        <taxon>Bacillati</taxon>
        <taxon>Actinomycetota</taxon>
        <taxon>Actinomycetes</taxon>
        <taxon>Pseudonocardiales</taxon>
        <taxon>Pseudonocardiaceae</taxon>
        <taxon>Pseudonocardia</taxon>
    </lineage>
</organism>
<feature type="domain" description="DUF2382" evidence="3">
    <location>
        <begin position="168"/>
        <end position="279"/>
    </location>
</feature>
<sequence length="296" mass="32294">MAVNLKDPQSIFGVTVTGRGGEKLGKVDGIYLDNDTQRPEWAAVKSGLFGSHISLVPLATADLAGNELRVPFDKDALQSAPHHDPDRELSVQEEKQLFEHYGVPYGGESVTARTGQGGQTTQAGYTDSASAAGRTGDRIEDRIEDRAGDRVERAAGHDVSGPNTDDAMTRSEERMRVGTETTEAGRARLRKYVVTEHVTQTVPVSHEEVRIEREPITESNVGAATDGPEISEEEHEVTLHAERPVTQTEAVPVERVRMGKETVTEEQQVSGQVRKEEIEASGVESTGRTGRRTDER</sequence>
<dbReference type="InterPro" id="IPR011033">
    <property type="entry name" value="PRC_barrel-like_sf"/>
</dbReference>
<dbReference type="InterPro" id="IPR027275">
    <property type="entry name" value="PRC-brl_dom"/>
</dbReference>
<keyword evidence="5" id="KW-1185">Reference proteome</keyword>
<feature type="compositionally biased region" description="Basic and acidic residues" evidence="1">
    <location>
        <begin position="252"/>
        <end position="263"/>
    </location>
</feature>
<evidence type="ECO:0000313" key="5">
    <source>
        <dbReference type="Proteomes" id="UP001500325"/>
    </source>
</evidence>
<feature type="region of interest" description="Disordered" evidence="1">
    <location>
        <begin position="220"/>
        <end position="296"/>
    </location>
</feature>
<evidence type="ECO:0000259" key="3">
    <source>
        <dbReference type="Pfam" id="PF09557"/>
    </source>
</evidence>
<reference evidence="5" key="1">
    <citation type="journal article" date="2019" name="Int. J. Syst. Evol. Microbiol.">
        <title>The Global Catalogue of Microorganisms (GCM) 10K type strain sequencing project: providing services to taxonomists for standard genome sequencing and annotation.</title>
        <authorList>
            <consortium name="The Broad Institute Genomics Platform"/>
            <consortium name="The Broad Institute Genome Sequencing Center for Infectious Disease"/>
            <person name="Wu L."/>
            <person name="Ma J."/>
        </authorList>
    </citation>
    <scope>NUCLEOTIDE SEQUENCE [LARGE SCALE GENOMIC DNA]</scope>
    <source>
        <strain evidence="5">JCM 18055</strain>
    </source>
</reference>
<dbReference type="Pfam" id="PF05239">
    <property type="entry name" value="PRC"/>
    <property type="match status" value="1"/>
</dbReference>
<proteinExistence type="predicted"/>
<evidence type="ECO:0000259" key="2">
    <source>
        <dbReference type="Pfam" id="PF05239"/>
    </source>
</evidence>
<feature type="domain" description="PRC-barrel" evidence="2">
    <location>
        <begin position="10"/>
        <end position="76"/>
    </location>
</feature>
<protein>
    <submittedName>
        <fullName evidence="4">PRC and DUF2382 domain-containing protein</fullName>
    </submittedName>
</protein>
<evidence type="ECO:0000313" key="4">
    <source>
        <dbReference type="EMBL" id="GAA4694020.1"/>
    </source>
</evidence>
<dbReference type="PANTHER" id="PTHR38463">
    <property type="entry name" value="STRESS RESPONSE PROTEIN YSNF"/>
    <property type="match status" value="1"/>
</dbReference>
<name>A0ABP8WRT5_9PSEU</name>
<dbReference type="InterPro" id="IPR052967">
    <property type="entry name" value="Stress_Response_Assoc"/>
</dbReference>
<dbReference type="Gene3D" id="3.90.50.10">
    <property type="entry name" value="Photosynthetic Reaction Center, subunit H, domain 2"/>
    <property type="match status" value="1"/>
</dbReference>
<dbReference type="Pfam" id="PF09557">
    <property type="entry name" value="DUF2382"/>
    <property type="match status" value="1"/>
</dbReference>
<feature type="region of interest" description="Disordered" evidence="1">
    <location>
        <begin position="111"/>
        <end position="167"/>
    </location>
</feature>
<dbReference type="PANTHER" id="PTHR38463:SF1">
    <property type="entry name" value="STRESS RESPONSE PROTEIN YSNF"/>
    <property type="match status" value="1"/>
</dbReference>
<evidence type="ECO:0000256" key="1">
    <source>
        <dbReference type="SAM" id="MobiDB-lite"/>
    </source>
</evidence>
<accession>A0ABP8WRT5</accession>
<dbReference type="InterPro" id="IPR014747">
    <property type="entry name" value="Bac_photo_RC_H_C"/>
</dbReference>
<dbReference type="RefSeq" id="WP_345381579.1">
    <property type="nucleotide sequence ID" value="NZ_BAABIC010000011.1"/>
</dbReference>
<feature type="compositionally biased region" description="Basic and acidic residues" evidence="1">
    <location>
        <begin position="135"/>
        <end position="156"/>
    </location>
</feature>
<gene>
    <name evidence="4" type="ORF">GCM10023215_34510</name>
</gene>
<dbReference type="SUPFAM" id="SSF50346">
    <property type="entry name" value="PRC-barrel domain"/>
    <property type="match status" value="1"/>
</dbReference>
<dbReference type="EMBL" id="BAABIC010000011">
    <property type="protein sequence ID" value="GAA4694020.1"/>
    <property type="molecule type" value="Genomic_DNA"/>
</dbReference>